<protein>
    <submittedName>
        <fullName evidence="1">Uncharacterized protein</fullName>
    </submittedName>
</protein>
<name>A0A1W0E2E2_9MICR</name>
<gene>
    <name evidence="1" type="ORF">EHP00_1705</name>
</gene>
<dbReference type="VEuPathDB" id="MicrosporidiaDB:EHP00_1705"/>
<reference evidence="1 2" key="1">
    <citation type="journal article" date="2017" name="Environ. Microbiol.">
        <title>Decay of the glycolytic pathway and adaptation to intranuclear parasitism within Enterocytozoonidae microsporidia.</title>
        <authorList>
            <person name="Wiredu Boakye D."/>
            <person name="Jaroenlak P."/>
            <person name="Prachumwat A."/>
            <person name="Williams T.A."/>
            <person name="Bateman K.S."/>
            <person name="Itsathitphaisarn O."/>
            <person name="Sritunyalucksana K."/>
            <person name="Paszkiewicz K.H."/>
            <person name="Moore K.A."/>
            <person name="Stentiford G.D."/>
            <person name="Williams B.A."/>
        </authorList>
    </citation>
    <scope>NUCLEOTIDE SEQUENCE [LARGE SCALE GENOMIC DNA]</scope>
    <source>
        <strain evidence="1 2">TH1</strain>
    </source>
</reference>
<keyword evidence="2" id="KW-1185">Reference proteome</keyword>
<organism evidence="1 2">
    <name type="scientific">Ecytonucleospora hepatopenaei</name>
    <dbReference type="NCBI Taxonomy" id="646526"/>
    <lineage>
        <taxon>Eukaryota</taxon>
        <taxon>Fungi</taxon>
        <taxon>Fungi incertae sedis</taxon>
        <taxon>Microsporidia</taxon>
        <taxon>Enterocytozoonidae</taxon>
        <taxon>Ecytonucleospora</taxon>
    </lineage>
</organism>
<evidence type="ECO:0000313" key="1">
    <source>
        <dbReference type="EMBL" id="OQS53397.1"/>
    </source>
</evidence>
<accession>A0A1W0E2E2</accession>
<sequence length="80" mass="9619">MDTAPYSRNKNNFTFRCKTLWCIEYKKYVFIRINSVLDSYRTSLRSFLKICWKWFHNHIQKQIAAECGLNNPTFSDIVGF</sequence>
<evidence type="ECO:0000313" key="2">
    <source>
        <dbReference type="Proteomes" id="UP000192758"/>
    </source>
</evidence>
<dbReference type="AlphaFoldDB" id="A0A1W0E2E2"/>
<comment type="caution">
    <text evidence="1">The sequence shown here is derived from an EMBL/GenBank/DDBJ whole genome shotgun (WGS) entry which is preliminary data.</text>
</comment>
<proteinExistence type="predicted"/>
<dbReference type="EMBL" id="MNPJ01000038">
    <property type="protein sequence ID" value="OQS53397.1"/>
    <property type="molecule type" value="Genomic_DNA"/>
</dbReference>
<dbReference type="OrthoDB" id="2195552at2759"/>
<dbReference type="Proteomes" id="UP000192758">
    <property type="component" value="Unassembled WGS sequence"/>
</dbReference>